<dbReference type="EC" id="2.7.13.3" evidence="2"/>
<dbReference type="RefSeq" id="WP_221598706.1">
    <property type="nucleotide sequence ID" value="NZ_JAIGNQ010000004.1"/>
</dbReference>
<dbReference type="PROSITE" id="PS50113">
    <property type="entry name" value="PAC"/>
    <property type="match status" value="2"/>
</dbReference>
<evidence type="ECO:0000256" key="9">
    <source>
        <dbReference type="ARBA" id="ARBA00022737"/>
    </source>
</evidence>
<dbReference type="CDD" id="cd00130">
    <property type="entry name" value="PAS"/>
    <property type="match status" value="2"/>
</dbReference>
<evidence type="ECO:0000256" key="10">
    <source>
        <dbReference type="ARBA" id="ARBA00022741"/>
    </source>
</evidence>
<reference evidence="19 20" key="1">
    <citation type="submission" date="2021-08" db="EMBL/GenBank/DDBJ databases">
        <title>Comparative Genomics Analysis of the Genus Qipengyuania Reveals Extensive Genetic Diversity and Metabolic Versatility, Including the Description of Fifteen Novel Species.</title>
        <authorList>
            <person name="Liu Y."/>
        </authorList>
    </citation>
    <scope>NUCLEOTIDE SEQUENCE [LARGE SCALE GENOMIC DNA]</scope>
    <source>
        <strain evidence="19 20">GH25</strain>
    </source>
</reference>
<dbReference type="InterPro" id="IPR011102">
    <property type="entry name" value="Sig_transdc_His_kinase_HWE"/>
</dbReference>
<evidence type="ECO:0000256" key="4">
    <source>
        <dbReference type="ARBA" id="ARBA00022553"/>
    </source>
</evidence>
<dbReference type="SUPFAM" id="SSF55781">
    <property type="entry name" value="GAF domain-like"/>
    <property type="match status" value="1"/>
</dbReference>
<dbReference type="Gene3D" id="3.30.450.40">
    <property type="match status" value="1"/>
</dbReference>
<keyword evidence="10" id="KW-0547">Nucleotide-binding</keyword>
<feature type="domain" description="PAS" evidence="17">
    <location>
        <begin position="160"/>
        <end position="233"/>
    </location>
</feature>
<gene>
    <name evidence="19" type="ORF">K3177_13745</name>
</gene>
<keyword evidence="14" id="KW-0843">Virulence</keyword>
<keyword evidence="9" id="KW-0677">Repeat</keyword>
<dbReference type="SMART" id="SM00086">
    <property type="entry name" value="PAC"/>
    <property type="match status" value="2"/>
</dbReference>
<feature type="domain" description="PAC" evidence="18">
    <location>
        <begin position="234"/>
        <end position="287"/>
    </location>
</feature>
<keyword evidence="6" id="KW-0285">Flavoprotein</keyword>
<name>A0ABS7JHT0_9SPHN</name>
<evidence type="ECO:0000256" key="5">
    <source>
        <dbReference type="ARBA" id="ARBA00022606"/>
    </source>
</evidence>
<dbReference type="InterPro" id="IPR035965">
    <property type="entry name" value="PAS-like_dom_sf"/>
</dbReference>
<dbReference type="PANTHER" id="PTHR41523:SF8">
    <property type="entry name" value="ETHYLENE RESPONSE SENSOR PROTEIN"/>
    <property type="match status" value="1"/>
</dbReference>
<keyword evidence="12" id="KW-0067">ATP-binding</keyword>
<dbReference type="Proteomes" id="UP000776651">
    <property type="component" value="Unassembled WGS sequence"/>
</dbReference>
<keyword evidence="3" id="KW-0600">Photoreceptor protein</keyword>
<dbReference type="PROSITE" id="PS50112">
    <property type="entry name" value="PAS"/>
    <property type="match status" value="1"/>
</dbReference>
<dbReference type="NCBIfam" id="TIGR00229">
    <property type="entry name" value="sensory_box"/>
    <property type="match status" value="1"/>
</dbReference>
<keyword evidence="13" id="KW-0157">Chromophore</keyword>
<dbReference type="InterPro" id="IPR000014">
    <property type="entry name" value="PAS"/>
</dbReference>
<dbReference type="Gene3D" id="2.10.70.100">
    <property type="match status" value="1"/>
</dbReference>
<organism evidence="19 20">
    <name type="scientific">Qipengyuania pacifica</name>
    <dbReference type="NCBI Taxonomy" id="2860199"/>
    <lineage>
        <taxon>Bacteria</taxon>
        <taxon>Pseudomonadati</taxon>
        <taxon>Pseudomonadota</taxon>
        <taxon>Alphaproteobacteria</taxon>
        <taxon>Sphingomonadales</taxon>
        <taxon>Erythrobacteraceae</taxon>
        <taxon>Qipengyuania</taxon>
    </lineage>
</organism>
<dbReference type="SMART" id="SM00911">
    <property type="entry name" value="HWE_HK"/>
    <property type="match status" value="1"/>
</dbReference>
<feature type="compositionally biased region" description="Polar residues" evidence="16">
    <location>
        <begin position="9"/>
        <end position="21"/>
    </location>
</feature>
<evidence type="ECO:0000256" key="3">
    <source>
        <dbReference type="ARBA" id="ARBA00022543"/>
    </source>
</evidence>
<keyword evidence="4" id="KW-0597">Phosphoprotein</keyword>
<dbReference type="Pfam" id="PF13426">
    <property type="entry name" value="PAS_9"/>
    <property type="match status" value="1"/>
</dbReference>
<protein>
    <recommendedName>
        <fullName evidence="2">histidine kinase</fullName>
        <ecNumber evidence="2">2.7.13.3</ecNumber>
    </recommendedName>
</protein>
<dbReference type="InterPro" id="IPR036890">
    <property type="entry name" value="HATPase_C_sf"/>
</dbReference>
<keyword evidence="7" id="KW-0288">FMN</keyword>
<evidence type="ECO:0000259" key="17">
    <source>
        <dbReference type="PROSITE" id="PS50112"/>
    </source>
</evidence>
<dbReference type="InterPro" id="IPR013655">
    <property type="entry name" value="PAS_fold_3"/>
</dbReference>
<evidence type="ECO:0000256" key="1">
    <source>
        <dbReference type="ARBA" id="ARBA00000085"/>
    </source>
</evidence>
<accession>A0ABS7JHT0</accession>
<evidence type="ECO:0000256" key="12">
    <source>
        <dbReference type="ARBA" id="ARBA00022840"/>
    </source>
</evidence>
<dbReference type="Pfam" id="PF08447">
    <property type="entry name" value="PAS_3"/>
    <property type="match status" value="1"/>
</dbReference>
<evidence type="ECO:0000313" key="20">
    <source>
        <dbReference type="Proteomes" id="UP000776651"/>
    </source>
</evidence>
<comment type="catalytic activity">
    <reaction evidence="1">
        <text>ATP + protein L-histidine = ADP + protein N-phospho-L-histidine.</text>
        <dbReference type="EC" id="2.7.13.3"/>
    </reaction>
</comment>
<evidence type="ECO:0000313" key="19">
    <source>
        <dbReference type="EMBL" id="MBX7489580.1"/>
    </source>
</evidence>
<dbReference type="InterPro" id="IPR029016">
    <property type="entry name" value="GAF-like_dom_sf"/>
</dbReference>
<feature type="domain" description="PAC" evidence="18">
    <location>
        <begin position="359"/>
        <end position="411"/>
    </location>
</feature>
<evidence type="ECO:0000256" key="7">
    <source>
        <dbReference type="ARBA" id="ARBA00022643"/>
    </source>
</evidence>
<dbReference type="EMBL" id="JAIGNQ010000004">
    <property type="protein sequence ID" value="MBX7489580.1"/>
    <property type="molecule type" value="Genomic_DNA"/>
</dbReference>
<proteinExistence type="predicted"/>
<dbReference type="SMART" id="SM00091">
    <property type="entry name" value="PAS"/>
    <property type="match status" value="2"/>
</dbReference>
<sequence length="599" mass="66443">MPAVDDNTGMGSRQAPVTTAETDPQLDDIALLAAQICAAPVALLGVLENDDQVPRATLGIHAKTTPLNELICQHTIDTGGLLVISDLAEDRRTKTHALVTAKPSLRFYAGMMLADKSGTPLGSLCVMDYEPRPGGLTTEQEAGLKALARQAMTLLSVESERSRARTVFDSAIDYAIIVMDLDGTVVDWSEGAQRILGWDRDEMIGRDVDAFFTPEDREAGISDKEMQSAREKGRGMDERWHLRKSGERFWASGEMMPLRQPSGKLEGYVKMLRDRTKERVAEERLEMALASSGAVGLWDWMVDSDLLHGDANFARLYGLDIDETKAGLTEEQYQRYVVADDLEALRRDIREVFEAGADFLVEYRLDIPDLPLRWVECKGRMLYSADGQPVRFSGTAVDITARKLAEEQRHLLMQELSHRVKNTFAVVQAIVFQTLRGIDQKVIDALQSRLAALSRAHEILVQTSWSSTSIDELLDRVLRFEGDESRFVFDGPDLVIGSRAALSLSMLLHELATNAVKHGSLSVSVGKVFLSWKLREETFCLEWKETGGPPAINSESKGFGSKLIAMGIAGTREVDLDYAPEGLTARFECPRETLEFDQG</sequence>
<evidence type="ECO:0000256" key="6">
    <source>
        <dbReference type="ARBA" id="ARBA00022630"/>
    </source>
</evidence>
<dbReference type="SUPFAM" id="SSF55785">
    <property type="entry name" value="PYP-like sensor domain (PAS domain)"/>
    <property type="match status" value="2"/>
</dbReference>
<feature type="region of interest" description="Disordered" evidence="16">
    <location>
        <begin position="1"/>
        <end position="21"/>
    </location>
</feature>
<evidence type="ECO:0000256" key="16">
    <source>
        <dbReference type="SAM" id="MobiDB-lite"/>
    </source>
</evidence>
<keyword evidence="8" id="KW-0808">Transferase</keyword>
<keyword evidence="15" id="KW-0675">Receptor</keyword>
<evidence type="ECO:0000256" key="2">
    <source>
        <dbReference type="ARBA" id="ARBA00012438"/>
    </source>
</evidence>
<evidence type="ECO:0000256" key="13">
    <source>
        <dbReference type="ARBA" id="ARBA00022991"/>
    </source>
</evidence>
<dbReference type="InterPro" id="IPR001610">
    <property type="entry name" value="PAC"/>
</dbReference>
<dbReference type="Pfam" id="PF07536">
    <property type="entry name" value="HWE_HK"/>
    <property type="match status" value="1"/>
</dbReference>
<keyword evidence="5" id="KW-0716">Sensory transduction</keyword>
<dbReference type="PANTHER" id="PTHR41523">
    <property type="entry name" value="TWO-COMPONENT SYSTEM SENSOR PROTEIN"/>
    <property type="match status" value="1"/>
</dbReference>
<evidence type="ECO:0000256" key="15">
    <source>
        <dbReference type="ARBA" id="ARBA00023170"/>
    </source>
</evidence>
<keyword evidence="11" id="KW-0418">Kinase</keyword>
<evidence type="ECO:0000256" key="8">
    <source>
        <dbReference type="ARBA" id="ARBA00022679"/>
    </source>
</evidence>
<dbReference type="Gene3D" id="3.30.450.20">
    <property type="entry name" value="PAS domain"/>
    <property type="match status" value="2"/>
</dbReference>
<dbReference type="InterPro" id="IPR000700">
    <property type="entry name" value="PAS-assoc_C"/>
</dbReference>
<evidence type="ECO:0000256" key="14">
    <source>
        <dbReference type="ARBA" id="ARBA00023026"/>
    </source>
</evidence>
<evidence type="ECO:0000256" key="11">
    <source>
        <dbReference type="ARBA" id="ARBA00022777"/>
    </source>
</evidence>
<dbReference type="Gene3D" id="3.30.565.10">
    <property type="entry name" value="Histidine kinase-like ATPase, C-terminal domain"/>
    <property type="match status" value="1"/>
</dbReference>
<keyword evidence="20" id="KW-1185">Reference proteome</keyword>
<comment type="caution">
    <text evidence="19">The sequence shown here is derived from an EMBL/GenBank/DDBJ whole genome shotgun (WGS) entry which is preliminary data.</text>
</comment>
<evidence type="ECO:0000259" key="18">
    <source>
        <dbReference type="PROSITE" id="PS50113"/>
    </source>
</evidence>